<dbReference type="PANTHER" id="PTHR31251:SF160">
    <property type="entry name" value="SBP-TYPE DOMAIN-CONTAINING PROTEIN"/>
    <property type="match status" value="1"/>
</dbReference>
<evidence type="ECO:0000256" key="7">
    <source>
        <dbReference type="ARBA" id="ARBA00023163"/>
    </source>
</evidence>
<keyword evidence="4" id="KW-0862">Zinc</keyword>
<protein>
    <recommendedName>
        <fullName evidence="11">SBP-type domain-containing protein</fullName>
    </recommendedName>
</protein>
<evidence type="ECO:0000256" key="9">
    <source>
        <dbReference type="PROSITE-ProRule" id="PRU00470"/>
    </source>
</evidence>
<keyword evidence="10" id="KW-0175">Coiled coil</keyword>
<keyword evidence="6" id="KW-0238">DNA-binding</keyword>
<evidence type="ECO:0000256" key="6">
    <source>
        <dbReference type="ARBA" id="ARBA00023125"/>
    </source>
</evidence>
<dbReference type="PROSITE" id="PS51141">
    <property type="entry name" value="ZF_SBP"/>
    <property type="match status" value="1"/>
</dbReference>
<evidence type="ECO:0000256" key="8">
    <source>
        <dbReference type="ARBA" id="ARBA00023242"/>
    </source>
</evidence>
<reference evidence="12 13" key="1">
    <citation type="journal article" date="2020" name="bioRxiv">
        <title>Sequence and annotation of 42 cannabis genomes reveals extensive copy number variation in cannabinoid synthesis and pathogen resistance genes.</title>
        <authorList>
            <person name="Mckernan K.J."/>
            <person name="Helbert Y."/>
            <person name="Kane L.T."/>
            <person name="Ebling H."/>
            <person name="Zhang L."/>
            <person name="Liu B."/>
            <person name="Eaton Z."/>
            <person name="Mclaughlin S."/>
            <person name="Kingan S."/>
            <person name="Baybayan P."/>
            <person name="Concepcion G."/>
            <person name="Jordan M."/>
            <person name="Riva A."/>
            <person name="Barbazuk W."/>
            <person name="Harkins T."/>
        </authorList>
    </citation>
    <scope>NUCLEOTIDE SEQUENCE [LARGE SCALE GENOMIC DNA]</scope>
    <source>
        <strain evidence="13">cv. Jamaican Lion 4</strain>
        <tissue evidence="12">Leaf</tissue>
    </source>
</reference>
<dbReference type="GO" id="GO:0003677">
    <property type="term" value="F:DNA binding"/>
    <property type="evidence" value="ECO:0007669"/>
    <property type="project" value="UniProtKB-KW"/>
</dbReference>
<keyword evidence="8" id="KW-0539">Nucleus</keyword>
<name>A0A7J6GEE3_CANSA</name>
<evidence type="ECO:0000256" key="4">
    <source>
        <dbReference type="ARBA" id="ARBA00022833"/>
    </source>
</evidence>
<dbReference type="InterPro" id="IPR004333">
    <property type="entry name" value="SBP_dom"/>
</dbReference>
<evidence type="ECO:0000256" key="2">
    <source>
        <dbReference type="ARBA" id="ARBA00022723"/>
    </source>
</evidence>
<evidence type="ECO:0000313" key="12">
    <source>
        <dbReference type="EMBL" id="KAF4381334.1"/>
    </source>
</evidence>
<dbReference type="Pfam" id="PF03110">
    <property type="entry name" value="SBP"/>
    <property type="match status" value="1"/>
</dbReference>
<keyword evidence="5" id="KW-0805">Transcription regulation</keyword>
<evidence type="ECO:0000313" key="13">
    <source>
        <dbReference type="Proteomes" id="UP000583929"/>
    </source>
</evidence>
<dbReference type="SUPFAM" id="SSF103612">
    <property type="entry name" value="SBT domain"/>
    <property type="match status" value="1"/>
</dbReference>
<dbReference type="InterPro" id="IPR044817">
    <property type="entry name" value="SBP-like"/>
</dbReference>
<evidence type="ECO:0000259" key="11">
    <source>
        <dbReference type="PROSITE" id="PS51141"/>
    </source>
</evidence>
<evidence type="ECO:0000256" key="10">
    <source>
        <dbReference type="SAM" id="Coils"/>
    </source>
</evidence>
<proteinExistence type="predicted"/>
<dbReference type="EMBL" id="JAATIQ010000111">
    <property type="protein sequence ID" value="KAF4381334.1"/>
    <property type="molecule type" value="Genomic_DNA"/>
</dbReference>
<evidence type="ECO:0000256" key="1">
    <source>
        <dbReference type="ARBA" id="ARBA00004123"/>
    </source>
</evidence>
<organism evidence="12 13">
    <name type="scientific">Cannabis sativa</name>
    <name type="common">Hemp</name>
    <name type="synonym">Marijuana</name>
    <dbReference type="NCBI Taxonomy" id="3483"/>
    <lineage>
        <taxon>Eukaryota</taxon>
        <taxon>Viridiplantae</taxon>
        <taxon>Streptophyta</taxon>
        <taxon>Embryophyta</taxon>
        <taxon>Tracheophyta</taxon>
        <taxon>Spermatophyta</taxon>
        <taxon>Magnoliopsida</taxon>
        <taxon>eudicotyledons</taxon>
        <taxon>Gunneridae</taxon>
        <taxon>Pentapetalae</taxon>
        <taxon>rosids</taxon>
        <taxon>fabids</taxon>
        <taxon>Rosales</taxon>
        <taxon>Cannabaceae</taxon>
        <taxon>Cannabis</taxon>
    </lineage>
</organism>
<dbReference type="AlphaFoldDB" id="A0A7J6GEE3"/>
<dbReference type="Proteomes" id="UP000583929">
    <property type="component" value="Unassembled WGS sequence"/>
</dbReference>
<feature type="domain" description="SBP-type" evidence="11">
    <location>
        <begin position="194"/>
        <end position="271"/>
    </location>
</feature>
<dbReference type="PANTHER" id="PTHR31251">
    <property type="entry name" value="SQUAMOSA PROMOTER-BINDING-LIKE PROTEIN 4"/>
    <property type="match status" value="1"/>
</dbReference>
<keyword evidence="7" id="KW-0804">Transcription</keyword>
<keyword evidence="13" id="KW-1185">Reference proteome</keyword>
<sequence>MGWDGELQVLGLTLMEFVVLLLVMEPWNFVSTEKGLASEETISPFNSFARSKNVLMGWEFKTPCTYGNNLLLSCQQGIENQGFGEYIQMMGKQVSNNSIGDVLSDPKVCGGKLNDPAMAVAFSGEDESSSRISSSILDSGSWDPSLIDLKLGHVGDPRDTSKSKLSMGVVAGLSSSESSTPPKRLRLSAANPQNGLCQVYGCNKNLSSSKDYHKRHKVCELHSKTAKVIVNGIEQRFCQQCSRFHLLAEFDDGKRSCRKRLAGHNERRRKPQVGIHSSRAGRMLQSYNDSSLQGTASFICQDILPSGFYSPQKYGTIDWTRRIKAEDGSDLRLLSTTPVPGTNVHLSSKSLFPQDSGKQFPSFHASGANVVTTNVFSKNNIQYPHDLGGPNSGSRPFFHKNILGCGDFNTFNTGTTIQGFSGTSDSGCALSLLSSQFQSSSNHFSGSSVVRPLVKPESHACYNMDQVSEKLVGESSSCVSNRLLSPGTNSMSRSHMTSIMISDGGDNVNFENGMFQGSDFPNSKYRISCAHSLTINLLQLSSQLQRVEDQRQSMQVKRKDDAF</sequence>
<dbReference type="GO" id="GO:0008270">
    <property type="term" value="F:zinc ion binding"/>
    <property type="evidence" value="ECO:0007669"/>
    <property type="project" value="UniProtKB-KW"/>
</dbReference>
<accession>A0A7J6GEE3</accession>
<dbReference type="GO" id="GO:0005634">
    <property type="term" value="C:nucleus"/>
    <property type="evidence" value="ECO:0007669"/>
    <property type="project" value="UniProtKB-SubCell"/>
</dbReference>
<comment type="subcellular location">
    <subcellularLocation>
        <location evidence="1">Nucleus</location>
    </subcellularLocation>
</comment>
<dbReference type="Gene3D" id="4.10.1100.10">
    <property type="entry name" value="Transcription factor, SBP-box domain"/>
    <property type="match status" value="1"/>
</dbReference>
<evidence type="ECO:0000256" key="5">
    <source>
        <dbReference type="ARBA" id="ARBA00023015"/>
    </source>
</evidence>
<keyword evidence="3 9" id="KW-0863">Zinc-finger</keyword>
<gene>
    <name evidence="12" type="ORF">G4B88_031361</name>
</gene>
<feature type="coiled-coil region" evidence="10">
    <location>
        <begin position="530"/>
        <end position="557"/>
    </location>
</feature>
<dbReference type="InterPro" id="IPR036893">
    <property type="entry name" value="SBP_sf"/>
</dbReference>
<comment type="caution">
    <text evidence="12">The sequence shown here is derived from an EMBL/GenBank/DDBJ whole genome shotgun (WGS) entry which is preliminary data.</text>
</comment>
<dbReference type="FunFam" id="4.10.1100.10:FF:000001">
    <property type="entry name" value="Squamosa promoter-binding-like protein 14"/>
    <property type="match status" value="1"/>
</dbReference>
<keyword evidence="2" id="KW-0479">Metal-binding</keyword>
<evidence type="ECO:0000256" key="3">
    <source>
        <dbReference type="ARBA" id="ARBA00022771"/>
    </source>
</evidence>